<comment type="caution">
    <text evidence="2">The sequence shown here is derived from an EMBL/GenBank/DDBJ whole genome shotgun (WGS) entry which is preliminary data.</text>
</comment>
<evidence type="ECO:0000313" key="3">
    <source>
        <dbReference type="Proteomes" id="UP000583800"/>
    </source>
</evidence>
<dbReference type="Gene3D" id="3.30.1330.40">
    <property type="entry name" value="RutC-like"/>
    <property type="match status" value="1"/>
</dbReference>
<dbReference type="Pfam" id="PF01042">
    <property type="entry name" value="Ribonuc_L-PSP"/>
    <property type="match status" value="1"/>
</dbReference>
<dbReference type="CDD" id="cd00448">
    <property type="entry name" value="YjgF_YER057c_UK114_family"/>
    <property type="match status" value="1"/>
</dbReference>
<feature type="region of interest" description="Disordered" evidence="1">
    <location>
        <begin position="1"/>
        <end position="42"/>
    </location>
</feature>
<gene>
    <name evidence="2" type="ORF">FHU36_004185</name>
</gene>
<keyword evidence="3" id="KW-1185">Reference proteome</keyword>
<dbReference type="SUPFAM" id="SSF55298">
    <property type="entry name" value="YjgF-like"/>
    <property type="match status" value="1"/>
</dbReference>
<protein>
    <submittedName>
        <fullName evidence="2">Enamine deaminase RidA (YjgF/YER057c/UK114 family)</fullName>
    </submittedName>
</protein>
<dbReference type="Proteomes" id="UP000583800">
    <property type="component" value="Unassembled WGS sequence"/>
</dbReference>
<dbReference type="InterPro" id="IPR006175">
    <property type="entry name" value="YjgF/YER057c/UK114"/>
</dbReference>
<feature type="compositionally biased region" description="Polar residues" evidence="1">
    <location>
        <begin position="19"/>
        <end position="28"/>
    </location>
</feature>
<reference evidence="2 3" key="1">
    <citation type="submission" date="2020-08" db="EMBL/GenBank/DDBJ databases">
        <title>Sequencing the genomes of 1000 actinobacteria strains.</title>
        <authorList>
            <person name="Klenk H.-P."/>
        </authorList>
    </citation>
    <scope>NUCLEOTIDE SEQUENCE [LARGE SCALE GENOMIC DNA]</scope>
    <source>
        <strain evidence="2 3">DSM 45913</strain>
    </source>
</reference>
<evidence type="ECO:0000313" key="2">
    <source>
        <dbReference type="EMBL" id="MBB6347640.1"/>
    </source>
</evidence>
<sequence length="192" mass="19655">MPHLSIAHQRRAPGRDVSTDTSGQSSLAHSRMRAASGPDSSSIISRVSVDSACVARTGGAHPALVASAASSGISPLGQVGRVVEGLEYRILALAARVGEVEADGAGGKVVGPTVGEQARQAFRDLTTILVSEGASLANIVHWRIAVVDGHTFDEGVAAFQEVWNRAGPPPAITVHVVAGLSPGFLVEIDAVV</sequence>
<organism evidence="2 3">
    <name type="scientific">Nonomuraea muscovyensis</name>
    <dbReference type="NCBI Taxonomy" id="1124761"/>
    <lineage>
        <taxon>Bacteria</taxon>
        <taxon>Bacillati</taxon>
        <taxon>Actinomycetota</taxon>
        <taxon>Actinomycetes</taxon>
        <taxon>Streptosporangiales</taxon>
        <taxon>Streptosporangiaceae</taxon>
        <taxon>Nonomuraea</taxon>
    </lineage>
</organism>
<dbReference type="EMBL" id="JACHJB010000002">
    <property type="protein sequence ID" value="MBB6347640.1"/>
    <property type="molecule type" value="Genomic_DNA"/>
</dbReference>
<name>A0A7X0C552_9ACTN</name>
<proteinExistence type="predicted"/>
<dbReference type="AlphaFoldDB" id="A0A7X0C552"/>
<accession>A0A7X0C552</accession>
<evidence type="ECO:0000256" key="1">
    <source>
        <dbReference type="SAM" id="MobiDB-lite"/>
    </source>
</evidence>
<dbReference type="InterPro" id="IPR035959">
    <property type="entry name" value="RutC-like_sf"/>
</dbReference>